<feature type="domain" description="FAD-binding" evidence="6">
    <location>
        <begin position="1"/>
        <end position="45"/>
    </location>
</feature>
<reference evidence="8" key="1">
    <citation type="submission" date="2021-01" db="EMBL/GenBank/DDBJ databases">
        <authorList>
            <person name="Kaushik A."/>
        </authorList>
    </citation>
    <scope>NUCLEOTIDE SEQUENCE</scope>
    <source>
        <strain evidence="8">AG4-RS23</strain>
    </source>
</reference>
<dbReference type="PRINTS" id="PR00420">
    <property type="entry name" value="RNGMNOXGNASE"/>
</dbReference>
<keyword evidence="3" id="KW-0285">Flavoprotein</keyword>
<dbReference type="EMBL" id="CAJMWY010001828">
    <property type="protein sequence ID" value="CAE6476077.1"/>
    <property type="molecule type" value="Genomic_DNA"/>
</dbReference>
<comment type="cofactor">
    <cofactor evidence="1">
        <name>FAD</name>
        <dbReference type="ChEBI" id="CHEBI:57692"/>
    </cofactor>
</comment>
<dbReference type="InterPro" id="IPR012941">
    <property type="entry name" value="Phe_hydrox_C_dim_dom"/>
</dbReference>
<dbReference type="AlphaFoldDB" id="A0A8H3C7N5"/>
<accession>A0A8H3C7N5</accession>
<dbReference type="Pfam" id="PF01494">
    <property type="entry name" value="FAD_binding_3"/>
    <property type="match status" value="1"/>
</dbReference>
<dbReference type="Gene3D" id="3.40.30.20">
    <property type="match status" value="1"/>
</dbReference>
<protein>
    <recommendedName>
        <fullName evidence="10">FAD-binding domain-containing protein</fullName>
    </recommendedName>
</protein>
<organism evidence="8 9">
    <name type="scientific">Rhizoctonia solani</name>
    <dbReference type="NCBI Taxonomy" id="456999"/>
    <lineage>
        <taxon>Eukaryota</taxon>
        <taxon>Fungi</taxon>
        <taxon>Dikarya</taxon>
        <taxon>Basidiomycota</taxon>
        <taxon>Agaricomycotina</taxon>
        <taxon>Agaricomycetes</taxon>
        <taxon>Cantharellales</taxon>
        <taxon>Ceratobasidiaceae</taxon>
        <taxon>Rhizoctonia</taxon>
    </lineage>
</organism>
<evidence type="ECO:0008006" key="10">
    <source>
        <dbReference type="Google" id="ProtNLM"/>
    </source>
</evidence>
<dbReference type="InterPro" id="IPR002938">
    <property type="entry name" value="FAD-bd"/>
</dbReference>
<dbReference type="Pfam" id="PF07976">
    <property type="entry name" value="Phe_hydrox_dim"/>
    <property type="match status" value="1"/>
</dbReference>
<dbReference type="InterPro" id="IPR036188">
    <property type="entry name" value="FAD/NAD-bd_sf"/>
</dbReference>
<dbReference type="PANTHER" id="PTHR43004">
    <property type="entry name" value="TRK SYSTEM POTASSIUM UPTAKE PROTEIN"/>
    <property type="match status" value="1"/>
</dbReference>
<dbReference type="InterPro" id="IPR036249">
    <property type="entry name" value="Thioredoxin-like_sf"/>
</dbReference>
<dbReference type="InterPro" id="IPR050641">
    <property type="entry name" value="RIFMO-like"/>
</dbReference>
<comment type="similarity">
    <text evidence="2">Belongs to the PheA/TfdB FAD monooxygenase family.</text>
</comment>
<feature type="domain" description="Phenol hydroxylase-like C-terminal dimerisation" evidence="7">
    <location>
        <begin position="91"/>
        <end position="190"/>
    </location>
</feature>
<keyword evidence="5" id="KW-0560">Oxidoreductase</keyword>
<proteinExistence type="inferred from homology"/>
<dbReference type="SUPFAM" id="SSF52833">
    <property type="entry name" value="Thioredoxin-like"/>
    <property type="match status" value="1"/>
</dbReference>
<name>A0A8H3C7N5_9AGAM</name>
<evidence type="ECO:0000256" key="3">
    <source>
        <dbReference type="ARBA" id="ARBA00022630"/>
    </source>
</evidence>
<dbReference type="SUPFAM" id="SSF51905">
    <property type="entry name" value="FAD/NAD(P)-binding domain"/>
    <property type="match status" value="1"/>
</dbReference>
<keyword evidence="4" id="KW-0274">FAD</keyword>
<dbReference type="GO" id="GO:0016709">
    <property type="term" value="F:oxidoreductase activity, acting on paired donors, with incorporation or reduction of molecular oxygen, NAD(P)H as one donor, and incorporation of one atom of oxygen"/>
    <property type="evidence" value="ECO:0007669"/>
    <property type="project" value="UniProtKB-ARBA"/>
</dbReference>
<gene>
    <name evidence="8" type="ORF">RDB_LOCUS90607</name>
</gene>
<evidence type="ECO:0000256" key="2">
    <source>
        <dbReference type="ARBA" id="ARBA00007801"/>
    </source>
</evidence>
<evidence type="ECO:0000259" key="7">
    <source>
        <dbReference type="Pfam" id="PF07976"/>
    </source>
</evidence>
<dbReference type="PANTHER" id="PTHR43004:SF19">
    <property type="entry name" value="BINDING MONOOXYGENASE, PUTATIVE (JCVI)-RELATED"/>
    <property type="match status" value="1"/>
</dbReference>
<evidence type="ECO:0000259" key="6">
    <source>
        <dbReference type="Pfam" id="PF01494"/>
    </source>
</evidence>
<evidence type="ECO:0000256" key="1">
    <source>
        <dbReference type="ARBA" id="ARBA00001974"/>
    </source>
</evidence>
<evidence type="ECO:0000256" key="4">
    <source>
        <dbReference type="ARBA" id="ARBA00022827"/>
    </source>
</evidence>
<evidence type="ECO:0000313" key="9">
    <source>
        <dbReference type="Proteomes" id="UP000663861"/>
    </source>
</evidence>
<comment type="caution">
    <text evidence="8">The sequence shown here is derived from an EMBL/GenBank/DDBJ whole genome shotgun (WGS) entry which is preliminary data.</text>
</comment>
<evidence type="ECO:0000313" key="8">
    <source>
        <dbReference type="EMBL" id="CAE6476077.1"/>
    </source>
</evidence>
<dbReference type="InterPro" id="IPR038220">
    <property type="entry name" value="PHOX_C_sf"/>
</dbReference>
<dbReference type="GO" id="GO:0071949">
    <property type="term" value="F:FAD binding"/>
    <property type="evidence" value="ECO:0007669"/>
    <property type="project" value="InterPro"/>
</dbReference>
<evidence type="ECO:0000256" key="5">
    <source>
        <dbReference type="ARBA" id="ARBA00023002"/>
    </source>
</evidence>
<dbReference type="Proteomes" id="UP000663861">
    <property type="component" value="Unassembled WGS sequence"/>
</dbReference>
<dbReference type="Gene3D" id="3.50.50.60">
    <property type="entry name" value="FAD/NAD(P)-binding domain"/>
    <property type="match status" value="1"/>
</dbReference>
<sequence>MNAAIGDSHNLAWKLVHVLRGWAKPQLLDTYELERRHYAHQLIEFDRKLSKILASKSERSPHGHQQLLKTFAGFIAGTGISYSATLKQGLEYQSLAPGIAVGQRVPPQIILRMADSRPFEIQDMLPSDSRYKLMVFGGDISRNRQAIVQLGRSLTCHELSIGKIHDLFGVVYVAKPGKNCATMLDVPASLLHSSLLSRECEMFRNMFSKPVRLGSSMSLDGPSEMAKKGKEGSCDENPIIMPQLQPHPFRNFLLAIYGRPGDKEFRSLFKGAAELENAQAITTFLKIIDIVDLAHRFIAPDVETWALSQLRGHSRLIETFTAYPISSKSHGRLLSYAKGTGDEEMIQWARHWTRSYYASSIESSSIASSAFGPGQKIREQLVREYKLATTTQSIDTPIFGYLFCFLLSLGHEVWDKQTGLTREDRITLLGAQVRLTPLPQSIPLGWINLGSTNQPSLRSTLGLCSECHFSRAWQSNFRGAYQTMLRSDAPLGEGGIGHVRTFEVVSLPLYDPV</sequence>